<feature type="coiled-coil region" evidence="1">
    <location>
        <begin position="5"/>
        <end position="44"/>
    </location>
</feature>
<keyword evidence="1" id="KW-0175">Coiled coil</keyword>
<organism evidence="2 3">
    <name type="scientific">Rhodocyclus tenuis</name>
    <name type="common">Rhodospirillum tenue</name>
    <dbReference type="NCBI Taxonomy" id="1066"/>
    <lineage>
        <taxon>Bacteria</taxon>
        <taxon>Pseudomonadati</taxon>
        <taxon>Pseudomonadota</taxon>
        <taxon>Betaproteobacteria</taxon>
        <taxon>Rhodocyclales</taxon>
        <taxon>Rhodocyclaceae</taxon>
        <taxon>Rhodocyclus</taxon>
    </lineage>
</organism>
<proteinExistence type="predicted"/>
<accession>A0A6L5JVA2</accession>
<evidence type="ECO:0000313" key="3">
    <source>
        <dbReference type="Proteomes" id="UP000480275"/>
    </source>
</evidence>
<reference evidence="2 3" key="1">
    <citation type="submission" date="2019-10" db="EMBL/GenBank/DDBJ databases">
        <title>Whole-genome sequence of the purple nonsulfur photosynthetic bacterium Rhodocyclus tenuis.</title>
        <authorList>
            <person name="Kyndt J.A."/>
            <person name="Meyer T.E."/>
        </authorList>
    </citation>
    <scope>NUCLEOTIDE SEQUENCE [LARGE SCALE GENOMIC DNA]</scope>
    <source>
        <strain evidence="2 3">DSM 110</strain>
    </source>
</reference>
<gene>
    <name evidence="2" type="ORF">GHK24_05855</name>
</gene>
<dbReference type="AlphaFoldDB" id="A0A6L5JVA2"/>
<dbReference type="Proteomes" id="UP000480275">
    <property type="component" value="Unassembled WGS sequence"/>
</dbReference>
<dbReference type="EMBL" id="WIXJ01000003">
    <property type="protein sequence ID" value="MQY51295.1"/>
    <property type="molecule type" value="Genomic_DNA"/>
</dbReference>
<sequence>MSDTISKLLERQRRLTERIAEERKRATERERAALAAKIERAGRAVLDAGLIDIPADQLAARLKMIVAQRAKVEMSGVATVQP</sequence>
<protein>
    <submittedName>
        <fullName evidence="2">Uncharacterized protein</fullName>
    </submittedName>
</protein>
<comment type="caution">
    <text evidence="2">The sequence shown here is derived from an EMBL/GenBank/DDBJ whole genome shotgun (WGS) entry which is preliminary data.</text>
</comment>
<name>A0A6L5JVA2_RHOTE</name>
<evidence type="ECO:0000256" key="1">
    <source>
        <dbReference type="SAM" id="Coils"/>
    </source>
</evidence>
<evidence type="ECO:0000313" key="2">
    <source>
        <dbReference type="EMBL" id="MQY51295.1"/>
    </source>
</evidence>